<dbReference type="InterPro" id="IPR036404">
    <property type="entry name" value="Jacalin-like_lectin_dom_sf"/>
</dbReference>
<protein>
    <submittedName>
        <fullName evidence="2">Mannose-binding lectin</fullName>
    </submittedName>
</protein>
<name>A0A135LM26_PENPA</name>
<dbReference type="InterPro" id="IPR001229">
    <property type="entry name" value="Jacalin-like_lectin_dom"/>
</dbReference>
<dbReference type="STRING" id="5078.A0A135LM26"/>
<proteinExistence type="predicted"/>
<organism evidence="2 3">
    <name type="scientific">Penicillium patulum</name>
    <name type="common">Penicillium griseofulvum</name>
    <dbReference type="NCBI Taxonomy" id="5078"/>
    <lineage>
        <taxon>Eukaryota</taxon>
        <taxon>Fungi</taxon>
        <taxon>Dikarya</taxon>
        <taxon>Ascomycota</taxon>
        <taxon>Pezizomycotina</taxon>
        <taxon>Eurotiomycetes</taxon>
        <taxon>Eurotiomycetidae</taxon>
        <taxon>Eurotiales</taxon>
        <taxon>Aspergillaceae</taxon>
        <taxon>Penicillium</taxon>
    </lineage>
</organism>
<comment type="caution">
    <text evidence="2">The sequence shown here is derived from an EMBL/GenBank/DDBJ whole genome shotgun (WGS) entry which is preliminary data.</text>
</comment>
<gene>
    <name evidence="2" type="ORF">PGRI_059810</name>
</gene>
<dbReference type="GeneID" id="63708994"/>
<dbReference type="Proteomes" id="UP000070168">
    <property type="component" value="Unassembled WGS sequence"/>
</dbReference>
<dbReference type="RefSeq" id="XP_040648549.1">
    <property type="nucleotide sequence ID" value="XM_040793694.1"/>
</dbReference>
<dbReference type="Gene3D" id="2.100.10.30">
    <property type="entry name" value="Jacalin-like lectin domain"/>
    <property type="match status" value="1"/>
</dbReference>
<dbReference type="PROSITE" id="PS51752">
    <property type="entry name" value="JACALIN_LECTIN"/>
    <property type="match status" value="1"/>
</dbReference>
<evidence type="ECO:0000259" key="1">
    <source>
        <dbReference type="PROSITE" id="PS51752"/>
    </source>
</evidence>
<evidence type="ECO:0000313" key="3">
    <source>
        <dbReference type="Proteomes" id="UP000070168"/>
    </source>
</evidence>
<sequence length="97" mass="10000">MPSSNMFGGDGGGGSVFKLLSDDPDQTFDEDEIIIQFTIYAGAYVDGISFKTNKLAGGFSARGPGGGAHRVDVGNGKLRGFTGKSGYDIDALSVTSN</sequence>
<feature type="domain" description="Jacalin-type lectin" evidence="1">
    <location>
        <begin position="1"/>
        <end position="97"/>
    </location>
</feature>
<evidence type="ECO:0000313" key="2">
    <source>
        <dbReference type="EMBL" id="KXG50013.1"/>
    </source>
</evidence>
<dbReference type="Pfam" id="PF01419">
    <property type="entry name" value="Jacalin"/>
    <property type="match status" value="1"/>
</dbReference>
<dbReference type="GO" id="GO:0030246">
    <property type="term" value="F:carbohydrate binding"/>
    <property type="evidence" value="ECO:0007669"/>
    <property type="project" value="UniProtKB-KW"/>
</dbReference>
<dbReference type="AlphaFoldDB" id="A0A135LM26"/>
<keyword evidence="2" id="KW-0430">Lectin</keyword>
<dbReference type="OrthoDB" id="4249048at2759"/>
<keyword evidence="3" id="KW-1185">Reference proteome</keyword>
<reference evidence="2 3" key="1">
    <citation type="journal article" date="2016" name="BMC Genomics">
        <title>Genome sequencing and secondary metabolism of the postharvest pathogen Penicillium griseofulvum.</title>
        <authorList>
            <person name="Banani H."/>
            <person name="Marcet-Houben M."/>
            <person name="Ballester A.R."/>
            <person name="Abbruscato P."/>
            <person name="Gonzalez-Candelas L."/>
            <person name="Gabaldon T."/>
            <person name="Spadaro D."/>
        </authorList>
    </citation>
    <scope>NUCLEOTIDE SEQUENCE [LARGE SCALE GENOMIC DNA]</scope>
    <source>
        <strain evidence="2 3">PG3</strain>
    </source>
</reference>
<accession>A0A135LM26</accession>
<dbReference type="SUPFAM" id="SSF51101">
    <property type="entry name" value="Mannose-binding lectins"/>
    <property type="match status" value="1"/>
</dbReference>
<dbReference type="EMBL" id="LHQR01000048">
    <property type="protein sequence ID" value="KXG50013.1"/>
    <property type="molecule type" value="Genomic_DNA"/>
</dbReference>